<protein>
    <recommendedName>
        <fullName evidence="3">Transposase Tc1-like domain-containing protein</fullName>
    </recommendedName>
</protein>
<accession>A0A4Y2CZT1</accession>
<dbReference type="InterPro" id="IPR036397">
    <property type="entry name" value="RNaseH_sf"/>
</dbReference>
<proteinExistence type="predicted"/>
<evidence type="ECO:0000313" key="2">
    <source>
        <dbReference type="Proteomes" id="UP000499080"/>
    </source>
</evidence>
<name>A0A4Y2CZT1_ARAVE</name>
<evidence type="ECO:0000313" key="1">
    <source>
        <dbReference type="EMBL" id="GBM09238.1"/>
    </source>
</evidence>
<evidence type="ECO:0008006" key="3">
    <source>
        <dbReference type="Google" id="ProtNLM"/>
    </source>
</evidence>
<gene>
    <name evidence="1" type="ORF">AVEN_20079_1</name>
</gene>
<comment type="caution">
    <text evidence="1">The sequence shown here is derived from an EMBL/GenBank/DDBJ whole genome shotgun (WGS) entry which is preliminary data.</text>
</comment>
<dbReference type="OrthoDB" id="6425807at2759"/>
<dbReference type="EMBL" id="BGPR01087940">
    <property type="protein sequence ID" value="GBM09238.1"/>
    <property type="molecule type" value="Genomic_DNA"/>
</dbReference>
<dbReference type="AlphaFoldDB" id="A0A4Y2CZT1"/>
<dbReference type="Gene3D" id="3.30.420.10">
    <property type="entry name" value="Ribonuclease H-like superfamily/Ribonuclease H"/>
    <property type="match status" value="1"/>
</dbReference>
<dbReference type="GO" id="GO:0003676">
    <property type="term" value="F:nucleic acid binding"/>
    <property type="evidence" value="ECO:0007669"/>
    <property type="project" value="InterPro"/>
</dbReference>
<organism evidence="1 2">
    <name type="scientific">Araneus ventricosus</name>
    <name type="common">Orbweaver spider</name>
    <name type="synonym">Epeira ventricosa</name>
    <dbReference type="NCBI Taxonomy" id="182803"/>
    <lineage>
        <taxon>Eukaryota</taxon>
        <taxon>Metazoa</taxon>
        <taxon>Ecdysozoa</taxon>
        <taxon>Arthropoda</taxon>
        <taxon>Chelicerata</taxon>
        <taxon>Arachnida</taxon>
        <taxon>Araneae</taxon>
        <taxon>Araneomorphae</taxon>
        <taxon>Entelegynae</taxon>
        <taxon>Araneoidea</taxon>
        <taxon>Araneidae</taxon>
        <taxon>Araneus</taxon>
    </lineage>
</organism>
<sequence>MRLLCRRSTRVALLTKRHRQLCLQWAREHRDWTMDEWKRVAWSDESRFLIHHVACGIYAQASCSCFEGQKRRNALLNFIQEAVDKLTPGQKSIDRYDISARVFGLIFRN</sequence>
<keyword evidence="2" id="KW-1185">Reference proteome</keyword>
<reference evidence="1 2" key="1">
    <citation type="journal article" date="2019" name="Sci. Rep.">
        <title>Orb-weaving spider Araneus ventricosus genome elucidates the spidroin gene catalogue.</title>
        <authorList>
            <person name="Kono N."/>
            <person name="Nakamura H."/>
            <person name="Ohtoshi R."/>
            <person name="Moran D.A.P."/>
            <person name="Shinohara A."/>
            <person name="Yoshida Y."/>
            <person name="Fujiwara M."/>
            <person name="Mori M."/>
            <person name="Tomita M."/>
            <person name="Arakawa K."/>
        </authorList>
    </citation>
    <scope>NUCLEOTIDE SEQUENCE [LARGE SCALE GENOMIC DNA]</scope>
</reference>
<dbReference type="Proteomes" id="UP000499080">
    <property type="component" value="Unassembled WGS sequence"/>
</dbReference>